<keyword evidence="4" id="KW-1133">Transmembrane helix</keyword>
<dbReference type="PANTHER" id="PTHR12372:SF7">
    <property type="entry name" value="PROTEIN PECANEX"/>
    <property type="match status" value="1"/>
</dbReference>
<feature type="domain" description="Pecanex C-terminal" evidence="7">
    <location>
        <begin position="90"/>
        <end position="180"/>
    </location>
</feature>
<feature type="compositionally biased region" description="Basic and acidic residues" evidence="6">
    <location>
        <begin position="39"/>
        <end position="48"/>
    </location>
</feature>
<dbReference type="InterPro" id="IPR039797">
    <property type="entry name" value="Pecanex"/>
</dbReference>
<organism evidence="8 9">
    <name type="scientific">Paratrimastix pyriformis</name>
    <dbReference type="NCBI Taxonomy" id="342808"/>
    <lineage>
        <taxon>Eukaryota</taxon>
        <taxon>Metamonada</taxon>
        <taxon>Preaxostyla</taxon>
        <taxon>Paratrimastigidae</taxon>
        <taxon>Paratrimastix</taxon>
    </lineage>
</organism>
<evidence type="ECO:0000313" key="9">
    <source>
        <dbReference type="Proteomes" id="UP001141327"/>
    </source>
</evidence>
<dbReference type="Proteomes" id="UP001141327">
    <property type="component" value="Unassembled WGS sequence"/>
</dbReference>
<feature type="domain" description="Pecanex C-terminal" evidence="7">
    <location>
        <begin position="203"/>
        <end position="287"/>
    </location>
</feature>
<feature type="region of interest" description="Disordered" evidence="6">
    <location>
        <begin position="1"/>
        <end position="66"/>
    </location>
</feature>
<evidence type="ECO:0000256" key="2">
    <source>
        <dbReference type="ARBA" id="ARBA00010170"/>
    </source>
</evidence>
<evidence type="ECO:0000256" key="6">
    <source>
        <dbReference type="SAM" id="MobiDB-lite"/>
    </source>
</evidence>
<dbReference type="PANTHER" id="PTHR12372">
    <property type="entry name" value="PECANEX"/>
    <property type="match status" value="1"/>
</dbReference>
<dbReference type="Pfam" id="PF05041">
    <property type="entry name" value="Pecanex_C"/>
    <property type="match status" value="2"/>
</dbReference>
<dbReference type="InterPro" id="IPR007735">
    <property type="entry name" value="Pecanex_C"/>
</dbReference>
<comment type="subcellular location">
    <subcellularLocation>
        <location evidence="1">Membrane</location>
        <topology evidence="1">Multi-pass membrane protein</topology>
    </subcellularLocation>
</comment>
<proteinExistence type="inferred from homology"/>
<gene>
    <name evidence="8" type="ORF">PAPYR_1813</name>
</gene>
<sequence>MRDGSTCGRIDRPFTDPTTHSHKQMPQEGAPDPDAALSFEEKSETQRDDEAEVGVNEGQEQAPQGRAGDFFARPLWTLDDSLPLLHIRWDSLFRGMVTADAERDGWALQIPGLLRVIPRACRSALCLFNEHFAAPEEFAAHESLFVRLEALGQTHMGIECDPSWRRAVLSQVSPLVSVRLAPPDPVTARCSSRVVASPPCFDHESQHQLLFANLRVLSFKVLRLNRESVRSMWAGQQNEVLFMHHFSPERGSARPMATTLRALVCQAADPPMGCPAYVSPVLASYNMKPT</sequence>
<keyword evidence="3" id="KW-0812">Transmembrane</keyword>
<comment type="similarity">
    <text evidence="2">Belongs to the pecanex family.</text>
</comment>
<accession>A0ABQ8UVC8</accession>
<feature type="compositionally biased region" description="Basic and acidic residues" evidence="6">
    <location>
        <begin position="1"/>
        <end position="14"/>
    </location>
</feature>
<evidence type="ECO:0000259" key="7">
    <source>
        <dbReference type="Pfam" id="PF05041"/>
    </source>
</evidence>
<evidence type="ECO:0000256" key="3">
    <source>
        <dbReference type="ARBA" id="ARBA00022692"/>
    </source>
</evidence>
<name>A0ABQ8UVC8_9EUKA</name>
<keyword evidence="5" id="KW-0472">Membrane</keyword>
<evidence type="ECO:0000256" key="5">
    <source>
        <dbReference type="ARBA" id="ARBA00023136"/>
    </source>
</evidence>
<evidence type="ECO:0000313" key="8">
    <source>
        <dbReference type="EMBL" id="KAJ4461687.1"/>
    </source>
</evidence>
<evidence type="ECO:0000256" key="1">
    <source>
        <dbReference type="ARBA" id="ARBA00004141"/>
    </source>
</evidence>
<protein>
    <submittedName>
        <fullName evidence="8">Pecanex protein</fullName>
    </submittedName>
</protein>
<comment type="caution">
    <text evidence="8">The sequence shown here is derived from an EMBL/GenBank/DDBJ whole genome shotgun (WGS) entry which is preliminary data.</text>
</comment>
<keyword evidence="9" id="KW-1185">Reference proteome</keyword>
<dbReference type="EMBL" id="JAPMOS010000006">
    <property type="protein sequence ID" value="KAJ4461687.1"/>
    <property type="molecule type" value="Genomic_DNA"/>
</dbReference>
<reference evidence="8" key="1">
    <citation type="journal article" date="2022" name="bioRxiv">
        <title>Genomics of Preaxostyla Flagellates Illuminates Evolutionary Transitions and the Path Towards Mitochondrial Loss.</title>
        <authorList>
            <person name="Novak L.V.F."/>
            <person name="Treitli S.C."/>
            <person name="Pyrih J."/>
            <person name="Halakuc P."/>
            <person name="Pipaliya S.V."/>
            <person name="Vacek V."/>
            <person name="Brzon O."/>
            <person name="Soukal P."/>
            <person name="Eme L."/>
            <person name="Dacks J.B."/>
            <person name="Karnkowska A."/>
            <person name="Elias M."/>
            <person name="Hampl V."/>
        </authorList>
    </citation>
    <scope>NUCLEOTIDE SEQUENCE</scope>
    <source>
        <strain evidence="8">RCP-MX</strain>
    </source>
</reference>
<evidence type="ECO:0000256" key="4">
    <source>
        <dbReference type="ARBA" id="ARBA00022989"/>
    </source>
</evidence>